<gene>
    <name evidence="2" type="ORF">EVAR_10501_1</name>
</gene>
<sequence>MQHRNRTTHILECVSRRGSRETKRFLCERPRNEPPDIFLAEGDAPPATARAVRSSCRIDDGDEFLSLRSPASHQLPVSHQSPVAHQSPASRQSRYSIVILFGCQSARLFVPRANAGRD</sequence>
<organism evidence="2 3">
    <name type="scientific">Eumeta variegata</name>
    <name type="common">Bagworm moth</name>
    <name type="synonym">Eumeta japonica</name>
    <dbReference type="NCBI Taxonomy" id="151549"/>
    <lineage>
        <taxon>Eukaryota</taxon>
        <taxon>Metazoa</taxon>
        <taxon>Ecdysozoa</taxon>
        <taxon>Arthropoda</taxon>
        <taxon>Hexapoda</taxon>
        <taxon>Insecta</taxon>
        <taxon>Pterygota</taxon>
        <taxon>Neoptera</taxon>
        <taxon>Endopterygota</taxon>
        <taxon>Lepidoptera</taxon>
        <taxon>Glossata</taxon>
        <taxon>Ditrysia</taxon>
        <taxon>Tineoidea</taxon>
        <taxon>Psychidae</taxon>
        <taxon>Oiketicinae</taxon>
        <taxon>Eumeta</taxon>
    </lineage>
</organism>
<evidence type="ECO:0000313" key="2">
    <source>
        <dbReference type="EMBL" id="GBP13938.1"/>
    </source>
</evidence>
<dbReference type="Proteomes" id="UP000299102">
    <property type="component" value="Unassembled WGS sequence"/>
</dbReference>
<keyword evidence="3" id="KW-1185">Reference proteome</keyword>
<accession>A0A4C1TKN1</accession>
<proteinExistence type="predicted"/>
<comment type="caution">
    <text evidence="2">The sequence shown here is derived from an EMBL/GenBank/DDBJ whole genome shotgun (WGS) entry which is preliminary data.</text>
</comment>
<name>A0A4C1TKN1_EUMVA</name>
<feature type="region of interest" description="Disordered" evidence="1">
    <location>
        <begin position="32"/>
        <end position="53"/>
    </location>
</feature>
<evidence type="ECO:0000256" key="1">
    <source>
        <dbReference type="SAM" id="MobiDB-lite"/>
    </source>
</evidence>
<reference evidence="2 3" key="1">
    <citation type="journal article" date="2019" name="Commun. Biol.">
        <title>The bagworm genome reveals a unique fibroin gene that provides high tensile strength.</title>
        <authorList>
            <person name="Kono N."/>
            <person name="Nakamura H."/>
            <person name="Ohtoshi R."/>
            <person name="Tomita M."/>
            <person name="Numata K."/>
            <person name="Arakawa K."/>
        </authorList>
    </citation>
    <scope>NUCLEOTIDE SEQUENCE [LARGE SCALE GENOMIC DNA]</scope>
</reference>
<dbReference type="EMBL" id="BGZK01000060">
    <property type="protein sequence ID" value="GBP13938.1"/>
    <property type="molecule type" value="Genomic_DNA"/>
</dbReference>
<feature type="region of interest" description="Disordered" evidence="1">
    <location>
        <begin position="69"/>
        <end position="89"/>
    </location>
</feature>
<evidence type="ECO:0000313" key="3">
    <source>
        <dbReference type="Proteomes" id="UP000299102"/>
    </source>
</evidence>
<dbReference type="AlphaFoldDB" id="A0A4C1TKN1"/>
<protein>
    <submittedName>
        <fullName evidence="2">Uncharacterized protein</fullName>
    </submittedName>
</protein>